<keyword evidence="3 10" id="KW-1134">Transmembrane beta strand</keyword>
<dbReference type="InterPro" id="IPR000531">
    <property type="entry name" value="Beta-barrel_TonB"/>
</dbReference>
<comment type="similarity">
    <text evidence="10 11">Belongs to the TonB-dependent receptor family.</text>
</comment>
<keyword evidence="2 10" id="KW-0813">Transport</keyword>
<dbReference type="Gene3D" id="2.170.130.10">
    <property type="entry name" value="TonB-dependent receptor, plug domain"/>
    <property type="match status" value="1"/>
</dbReference>
<evidence type="ECO:0000256" key="12">
    <source>
        <dbReference type="SAM" id="SignalP"/>
    </source>
</evidence>
<evidence type="ECO:0000256" key="3">
    <source>
        <dbReference type="ARBA" id="ARBA00022452"/>
    </source>
</evidence>
<dbReference type="Gene3D" id="2.40.170.20">
    <property type="entry name" value="TonB-dependent receptor, beta-barrel domain"/>
    <property type="match status" value="1"/>
</dbReference>
<dbReference type="GO" id="GO:0015889">
    <property type="term" value="P:cobalamin transport"/>
    <property type="evidence" value="ECO:0007669"/>
    <property type="project" value="TreeGrafter"/>
</dbReference>
<feature type="domain" description="TonB-dependent receptor-like beta-barrel" evidence="13">
    <location>
        <begin position="233"/>
        <end position="610"/>
    </location>
</feature>
<evidence type="ECO:0000256" key="11">
    <source>
        <dbReference type="RuleBase" id="RU003357"/>
    </source>
</evidence>
<keyword evidence="15" id="KW-0675">Receptor</keyword>
<keyword evidence="9 10" id="KW-0998">Cell outer membrane</keyword>
<dbReference type="PROSITE" id="PS52016">
    <property type="entry name" value="TONB_DEPENDENT_REC_3"/>
    <property type="match status" value="1"/>
</dbReference>
<evidence type="ECO:0000256" key="5">
    <source>
        <dbReference type="ARBA" id="ARBA00022729"/>
    </source>
</evidence>
<gene>
    <name evidence="15" type="ORF">ABS24_04190</name>
</gene>
<dbReference type="GO" id="GO:0009279">
    <property type="term" value="C:cell outer membrane"/>
    <property type="evidence" value="ECO:0007669"/>
    <property type="project" value="UniProtKB-SubCell"/>
</dbReference>
<name>A0A0R2UII8_9GAMM</name>
<dbReference type="Pfam" id="PF07715">
    <property type="entry name" value="Plug"/>
    <property type="match status" value="1"/>
</dbReference>
<keyword evidence="8 10" id="KW-0472">Membrane</keyword>
<dbReference type="InterPro" id="IPR039426">
    <property type="entry name" value="TonB-dep_rcpt-like"/>
</dbReference>
<evidence type="ECO:0000256" key="1">
    <source>
        <dbReference type="ARBA" id="ARBA00004571"/>
    </source>
</evidence>
<protein>
    <submittedName>
        <fullName evidence="15">TonB-dependent receptor</fullName>
    </submittedName>
</protein>
<dbReference type="CDD" id="cd01347">
    <property type="entry name" value="ligand_gated_channel"/>
    <property type="match status" value="1"/>
</dbReference>
<evidence type="ECO:0000256" key="6">
    <source>
        <dbReference type="ARBA" id="ARBA00023065"/>
    </source>
</evidence>
<comment type="subcellular location">
    <subcellularLocation>
        <location evidence="1 10">Cell outer membrane</location>
        <topology evidence="1 10">Multi-pass membrane protein</topology>
    </subcellularLocation>
</comment>
<accession>A0A0R2UII8</accession>
<keyword evidence="5 12" id="KW-0732">Signal</keyword>
<evidence type="ECO:0000259" key="13">
    <source>
        <dbReference type="Pfam" id="PF00593"/>
    </source>
</evidence>
<feature type="chain" id="PRO_5006425401" evidence="12">
    <location>
        <begin position="25"/>
        <end position="637"/>
    </location>
</feature>
<dbReference type="InterPro" id="IPR037066">
    <property type="entry name" value="Plug_dom_sf"/>
</dbReference>
<keyword evidence="6" id="KW-0406">Ion transport</keyword>
<dbReference type="GO" id="GO:0006811">
    <property type="term" value="P:monoatomic ion transport"/>
    <property type="evidence" value="ECO:0007669"/>
    <property type="project" value="UniProtKB-KW"/>
</dbReference>
<organism evidence="15 16">
    <name type="scientific">SAR92 bacterium BACL26 MAG-121220-bin70</name>
    <dbReference type="NCBI Taxonomy" id="1655626"/>
    <lineage>
        <taxon>Bacteria</taxon>
        <taxon>Pseudomonadati</taxon>
        <taxon>Pseudomonadota</taxon>
        <taxon>Gammaproteobacteria</taxon>
        <taxon>Cellvibrionales</taxon>
        <taxon>Porticoccaceae</taxon>
        <taxon>SAR92 clade</taxon>
    </lineage>
</organism>
<dbReference type="Pfam" id="PF00593">
    <property type="entry name" value="TonB_dep_Rec_b-barrel"/>
    <property type="match status" value="1"/>
</dbReference>
<evidence type="ECO:0000313" key="15">
    <source>
        <dbReference type="EMBL" id="KRO97187.1"/>
    </source>
</evidence>
<feature type="signal peptide" evidence="12">
    <location>
        <begin position="1"/>
        <end position="24"/>
    </location>
</feature>
<evidence type="ECO:0000313" key="16">
    <source>
        <dbReference type="Proteomes" id="UP000051213"/>
    </source>
</evidence>
<keyword evidence="7 11" id="KW-0798">TonB box</keyword>
<evidence type="ECO:0000259" key="14">
    <source>
        <dbReference type="Pfam" id="PF07715"/>
    </source>
</evidence>
<reference evidence="15 16" key="1">
    <citation type="submission" date="2015-10" db="EMBL/GenBank/DDBJ databases">
        <title>Metagenome-Assembled Genomes uncover a global brackish microbiome.</title>
        <authorList>
            <person name="Hugerth L.W."/>
            <person name="Larsson J."/>
            <person name="Alneberg J."/>
            <person name="Lindh M.V."/>
            <person name="Legrand C."/>
            <person name="Pinhassi J."/>
            <person name="Andersson A.F."/>
        </authorList>
    </citation>
    <scope>NUCLEOTIDE SEQUENCE [LARGE SCALE GENOMIC DNA]</scope>
    <source>
        <strain evidence="15">BACL26 MAG-121220-bin70</strain>
    </source>
</reference>
<dbReference type="AlphaFoldDB" id="A0A0R2UII8"/>
<dbReference type="EMBL" id="LICA01000013">
    <property type="protein sequence ID" value="KRO97187.1"/>
    <property type="molecule type" value="Genomic_DNA"/>
</dbReference>
<evidence type="ECO:0000256" key="7">
    <source>
        <dbReference type="ARBA" id="ARBA00023077"/>
    </source>
</evidence>
<evidence type="ECO:0000256" key="10">
    <source>
        <dbReference type="PROSITE-ProRule" id="PRU01360"/>
    </source>
</evidence>
<dbReference type="Proteomes" id="UP000051213">
    <property type="component" value="Unassembled WGS sequence"/>
</dbReference>
<evidence type="ECO:0000256" key="8">
    <source>
        <dbReference type="ARBA" id="ARBA00023136"/>
    </source>
</evidence>
<evidence type="ECO:0000256" key="4">
    <source>
        <dbReference type="ARBA" id="ARBA00022692"/>
    </source>
</evidence>
<dbReference type="InterPro" id="IPR012910">
    <property type="entry name" value="Plug_dom"/>
</dbReference>
<dbReference type="PANTHER" id="PTHR30069:SF53">
    <property type="entry name" value="COLICIN I RECEPTOR-RELATED"/>
    <property type="match status" value="1"/>
</dbReference>
<dbReference type="InterPro" id="IPR036942">
    <property type="entry name" value="Beta-barrel_TonB_sf"/>
</dbReference>
<proteinExistence type="inferred from homology"/>
<keyword evidence="4 10" id="KW-0812">Transmembrane</keyword>
<evidence type="ECO:0000256" key="2">
    <source>
        <dbReference type="ARBA" id="ARBA00022448"/>
    </source>
</evidence>
<feature type="domain" description="TonB-dependent receptor plug" evidence="14">
    <location>
        <begin position="46"/>
        <end position="151"/>
    </location>
</feature>
<dbReference type="SUPFAM" id="SSF56935">
    <property type="entry name" value="Porins"/>
    <property type="match status" value="1"/>
</dbReference>
<sequence>MKLKSNFAAALMLSASLFSVPVISETTANIEEILVTASLTPINASRSANAVTVIDREQLKNRAALNVSDLLRDVPGFSVSRVGVLGSQTQIRVRGAEANHLLVMIDGVEANDPSQGDEFSWATMSTSDIERIEIIRGPQSSLRGSDAIAGVVNIITRSAETPSSAGLYAETGSWSTQSSGINLGHKQGDFDIRFGLNHVESEGGNIARTGDEKDGYRNTTATLKSGFKVSDQIKISFAARESDGMNQFDADSDFDGLIEDRDRVSEFNNSTMRLQGDYSSSDGLWRHKVLVARAKNDNVAFADGVKGNVTASTKNQYQYVGSLSLYEGAQTLSFLAERESENWMQRGAISYGIYDPNQDRIRDTDSLAVEYRTDMTDRLTLAVSGRHDDNSEFDSAKTFRAEAIYQLSNQTRLRSAIGSAVKNPTFTERFGFYTNFIGNPNLIPEESTSWELGVDQQMMGGDVTLSATLYDAELDNEINGFVYDPATYAYTSNNMDGKSQRKGVEFSAVGDLSESLSISAAYTYTDSTGEDSMREVRRPRHTGSLNLGWKAAENLYLNTNVQFTGEQTDGYFPSFPEPSQVVKLENHSLLNISLNYTASDKLEMYLKLENALNEDYEEVFGYQTLGFGASVGVRYRL</sequence>
<comment type="caution">
    <text evidence="15">The sequence shown here is derived from an EMBL/GenBank/DDBJ whole genome shotgun (WGS) entry which is preliminary data.</text>
</comment>
<evidence type="ECO:0000256" key="9">
    <source>
        <dbReference type="ARBA" id="ARBA00023237"/>
    </source>
</evidence>
<dbReference type="PANTHER" id="PTHR30069">
    <property type="entry name" value="TONB-DEPENDENT OUTER MEMBRANE RECEPTOR"/>
    <property type="match status" value="1"/>
</dbReference>